<keyword evidence="5" id="KW-1185">Reference proteome</keyword>
<dbReference type="OMA" id="ARTWWTH"/>
<feature type="transmembrane region" description="Helical" evidence="2">
    <location>
        <begin position="468"/>
        <end position="484"/>
    </location>
</feature>
<feature type="transmembrane region" description="Helical" evidence="2">
    <location>
        <begin position="250"/>
        <end position="270"/>
    </location>
</feature>
<organism evidence="4 5">
    <name type="scientific">Allomyces macrogynus (strain ATCC 38327)</name>
    <name type="common">Allomyces javanicus var. macrogynus</name>
    <dbReference type="NCBI Taxonomy" id="578462"/>
    <lineage>
        <taxon>Eukaryota</taxon>
        <taxon>Fungi</taxon>
        <taxon>Fungi incertae sedis</taxon>
        <taxon>Blastocladiomycota</taxon>
        <taxon>Blastocladiomycetes</taxon>
        <taxon>Blastocladiales</taxon>
        <taxon>Blastocladiaceae</taxon>
        <taxon>Allomyces</taxon>
    </lineage>
</organism>
<feature type="domain" description="Fungal lipase-type" evidence="3">
    <location>
        <begin position="696"/>
        <end position="794"/>
    </location>
</feature>
<dbReference type="Proteomes" id="UP000054350">
    <property type="component" value="Unassembled WGS sequence"/>
</dbReference>
<reference evidence="4 5" key="1">
    <citation type="submission" date="2009-11" db="EMBL/GenBank/DDBJ databases">
        <title>Annotation of Allomyces macrogynus ATCC 38327.</title>
        <authorList>
            <consortium name="The Broad Institute Genome Sequencing Platform"/>
            <person name="Russ C."/>
            <person name="Cuomo C."/>
            <person name="Burger G."/>
            <person name="Gray M.W."/>
            <person name="Holland P.W.H."/>
            <person name="King N."/>
            <person name="Lang F.B.F."/>
            <person name="Roger A.J."/>
            <person name="Ruiz-Trillo I."/>
            <person name="Young S.K."/>
            <person name="Zeng Q."/>
            <person name="Gargeya S."/>
            <person name="Fitzgerald M."/>
            <person name="Haas B."/>
            <person name="Abouelleil A."/>
            <person name="Alvarado L."/>
            <person name="Arachchi H.M."/>
            <person name="Berlin A."/>
            <person name="Chapman S.B."/>
            <person name="Gearin G."/>
            <person name="Goldberg J."/>
            <person name="Griggs A."/>
            <person name="Gujja S."/>
            <person name="Hansen M."/>
            <person name="Heiman D."/>
            <person name="Howarth C."/>
            <person name="Larimer J."/>
            <person name="Lui A."/>
            <person name="MacDonald P.J.P."/>
            <person name="McCowen C."/>
            <person name="Montmayeur A."/>
            <person name="Murphy C."/>
            <person name="Neiman D."/>
            <person name="Pearson M."/>
            <person name="Priest M."/>
            <person name="Roberts A."/>
            <person name="Saif S."/>
            <person name="Shea T."/>
            <person name="Sisk P."/>
            <person name="Stolte C."/>
            <person name="Sykes S."/>
            <person name="Wortman J."/>
            <person name="Nusbaum C."/>
            <person name="Birren B."/>
        </authorList>
    </citation>
    <scope>NUCLEOTIDE SEQUENCE [LARGE SCALE GENOMIC DNA]</scope>
    <source>
        <strain evidence="4 5">ATCC 38327</strain>
    </source>
</reference>
<feature type="transmembrane region" description="Helical" evidence="2">
    <location>
        <begin position="496"/>
        <end position="514"/>
    </location>
</feature>
<evidence type="ECO:0000313" key="5">
    <source>
        <dbReference type="Proteomes" id="UP000054350"/>
    </source>
</evidence>
<reference evidence="5" key="2">
    <citation type="submission" date="2009-11" db="EMBL/GenBank/DDBJ databases">
        <title>The Genome Sequence of Allomyces macrogynus strain ATCC 38327.</title>
        <authorList>
            <consortium name="The Broad Institute Genome Sequencing Platform"/>
            <person name="Russ C."/>
            <person name="Cuomo C."/>
            <person name="Shea T."/>
            <person name="Young S.K."/>
            <person name="Zeng Q."/>
            <person name="Koehrsen M."/>
            <person name="Haas B."/>
            <person name="Borodovsky M."/>
            <person name="Guigo R."/>
            <person name="Alvarado L."/>
            <person name="Berlin A."/>
            <person name="Borenstein D."/>
            <person name="Chen Z."/>
            <person name="Engels R."/>
            <person name="Freedman E."/>
            <person name="Gellesch M."/>
            <person name="Goldberg J."/>
            <person name="Griggs A."/>
            <person name="Gujja S."/>
            <person name="Heiman D."/>
            <person name="Hepburn T."/>
            <person name="Howarth C."/>
            <person name="Jen D."/>
            <person name="Larson L."/>
            <person name="Lewis B."/>
            <person name="Mehta T."/>
            <person name="Park D."/>
            <person name="Pearson M."/>
            <person name="Roberts A."/>
            <person name="Saif S."/>
            <person name="Shenoy N."/>
            <person name="Sisk P."/>
            <person name="Stolte C."/>
            <person name="Sykes S."/>
            <person name="Walk T."/>
            <person name="White J."/>
            <person name="Yandava C."/>
            <person name="Burger G."/>
            <person name="Gray M.W."/>
            <person name="Holland P.W.H."/>
            <person name="King N."/>
            <person name="Lang F.B.F."/>
            <person name="Roger A.J."/>
            <person name="Ruiz-Trillo I."/>
            <person name="Lander E."/>
            <person name="Nusbaum C."/>
        </authorList>
    </citation>
    <scope>NUCLEOTIDE SEQUENCE [LARGE SCALE GENOMIC DNA]</scope>
    <source>
        <strain evidence="5">ATCC 38327</strain>
    </source>
</reference>
<keyword evidence="2" id="KW-0472">Membrane</keyword>
<gene>
    <name evidence="4" type="ORF">AMAG_01513</name>
</gene>
<dbReference type="InterPro" id="IPR029058">
    <property type="entry name" value="AB_hydrolase_fold"/>
</dbReference>
<proteinExistence type="predicted"/>
<dbReference type="EMBL" id="GG745329">
    <property type="protein sequence ID" value="KNE55626.1"/>
    <property type="molecule type" value="Genomic_DNA"/>
</dbReference>
<dbReference type="VEuPathDB" id="FungiDB:AMAG_01513"/>
<evidence type="ECO:0000256" key="1">
    <source>
        <dbReference type="SAM" id="MobiDB-lite"/>
    </source>
</evidence>
<dbReference type="Gene3D" id="3.40.50.1820">
    <property type="entry name" value="alpha/beta hydrolase"/>
    <property type="match status" value="1"/>
</dbReference>
<evidence type="ECO:0000259" key="3">
    <source>
        <dbReference type="Pfam" id="PF01764"/>
    </source>
</evidence>
<dbReference type="AlphaFoldDB" id="A0A0L0RZV4"/>
<evidence type="ECO:0000313" key="4">
    <source>
        <dbReference type="EMBL" id="KNE55626.1"/>
    </source>
</evidence>
<feature type="transmembrane region" description="Helical" evidence="2">
    <location>
        <begin position="418"/>
        <end position="440"/>
    </location>
</feature>
<name>A0A0L0RZV4_ALLM3</name>
<protein>
    <recommendedName>
        <fullName evidence="3">Fungal lipase-type domain-containing protein</fullName>
    </recommendedName>
</protein>
<accession>A0A0L0RZV4</accession>
<feature type="transmembrane region" description="Helical" evidence="2">
    <location>
        <begin position="340"/>
        <end position="359"/>
    </location>
</feature>
<sequence length="878" mass="94386">MTRSKPAPPITTSSERDRPNPLHTLPPALPAIRAVRPTRRIGPHSATKLHKAQSWTRSLHAVATLALAGGVSMILALMLCVQLALAYILYSVNVTDLTAPVAAGIVFYAVVVWRCTATLLRTAVRIGMWVWSPLDDVHAHDMEAAGAKAAQAPGGDEAEGDESMPALPITLIVLAPGQLLAKLRAWLIFRISTWLVHRQWRKTLVVATGPLSGELDVPESPLSNAPRDQDEVHWQIELERHRMAHRVQHVLDAVVIVLVFVVPSIVISAVFGFYGILSFLTAFYVLGTTLVIVVFNATRRTARTLGFLAALAKGYLSVERRRALYVASAGQDNPNHIVDALLGQATIITFWTLFFGLLFVHSGRAVILWSFGVILAALLILRQHRFWHRVWHQLRGRPVSASARPLPDQQYDGTDPRVVWIVLVVRILVIGAGLATVALVDLTNVANGNAKTTGSISELLATVGAPRWGPLAGAYIGFFTLFVLQDLALALTLPPFAAAAGVIVAIVGKLAVAGYVCSQIAVGLGPSTMVALACLGIDLRDARTWWTHRPRAPVGEFTLQRNGLVKRHARRSAIITVVLVSLAVVGSVAIGFAVGTQSTSTATTTTFRNTPLGTGRFPLCTATYGVDRAGTARLNLADLVALSAAAYKSTLDDATTYLRGNSRLADVQVAHANLNDTTGVRFWDFRFPFTAPGLSVVAIRGTSTLEDVLEDARLWSTPLLLQGSSYFGTFFVLWPRTAMAAVVRVVAQYLAFSRFLYSVEVEAYTRALVQSGQKVLVTGHSLGGGLAQVVGSRVQVPAVAISGPGLGMSYLAYDTTVEAIAKWTVNVVPFSDPVPMADDQVAALIHLPCHQAVPSNCHSVKNTLQTIEDMCAGIGVDA</sequence>
<feature type="transmembrane region" description="Helical" evidence="2">
    <location>
        <begin position="61"/>
        <end position="89"/>
    </location>
</feature>
<dbReference type="SUPFAM" id="SSF53474">
    <property type="entry name" value="alpha/beta-Hydrolases"/>
    <property type="match status" value="1"/>
</dbReference>
<dbReference type="eggNOG" id="ENOG502S6JW">
    <property type="taxonomic scope" value="Eukaryota"/>
</dbReference>
<feature type="transmembrane region" description="Helical" evidence="2">
    <location>
        <begin position="101"/>
        <end position="120"/>
    </location>
</feature>
<dbReference type="GO" id="GO:0006629">
    <property type="term" value="P:lipid metabolic process"/>
    <property type="evidence" value="ECO:0007669"/>
    <property type="project" value="InterPro"/>
</dbReference>
<dbReference type="OrthoDB" id="58570at2759"/>
<feature type="transmembrane region" description="Helical" evidence="2">
    <location>
        <begin position="276"/>
        <end position="295"/>
    </location>
</feature>
<keyword evidence="2" id="KW-1133">Transmembrane helix</keyword>
<feature type="transmembrane region" description="Helical" evidence="2">
    <location>
        <begin position="573"/>
        <end position="594"/>
    </location>
</feature>
<feature type="region of interest" description="Disordered" evidence="1">
    <location>
        <begin position="1"/>
        <end position="26"/>
    </location>
</feature>
<evidence type="ECO:0000256" key="2">
    <source>
        <dbReference type="SAM" id="Phobius"/>
    </source>
</evidence>
<dbReference type="InterPro" id="IPR002921">
    <property type="entry name" value="Fungal_lipase-type"/>
</dbReference>
<keyword evidence="2" id="KW-0812">Transmembrane</keyword>
<feature type="transmembrane region" description="Helical" evidence="2">
    <location>
        <begin position="365"/>
        <end position="381"/>
    </location>
</feature>
<dbReference type="Pfam" id="PF01764">
    <property type="entry name" value="Lipase_3"/>
    <property type="match status" value="1"/>
</dbReference>